<proteinExistence type="predicted"/>
<dbReference type="EMBL" id="CP042593">
    <property type="protein sequence ID" value="QED48249.1"/>
    <property type="molecule type" value="Genomic_DNA"/>
</dbReference>
<dbReference type="OrthoDB" id="308800at2"/>
<evidence type="ECO:0000313" key="3">
    <source>
        <dbReference type="Proteomes" id="UP000321555"/>
    </source>
</evidence>
<name>A0A5B8Z9I4_CYTDA</name>
<dbReference type="InterPro" id="IPR018911">
    <property type="entry name" value="Gmad2_Ig-like_dom"/>
</dbReference>
<sequence>MQMGLIVSKERSIMADAGDPEYGNFRSTLLYGNTPTASTGELRVFTRSVKDGSIQDLVRIKVVF</sequence>
<reference evidence="3" key="1">
    <citation type="submission" date="2019-08" db="EMBL/GenBank/DDBJ databases">
        <authorList>
            <person name="Zheng X."/>
        </authorList>
    </citation>
    <scope>NUCLEOTIDE SEQUENCE [LARGE SCALE GENOMIC DNA]</scope>
    <source>
        <strain evidence="3">FJAT-25496</strain>
    </source>
</reference>
<dbReference type="AlphaFoldDB" id="A0A5B8Z9I4"/>
<accession>A0A5B8Z9I4</accession>
<organism evidence="2 3">
    <name type="scientific">Cytobacillus dafuensis</name>
    <name type="common">Bacillus dafuensis</name>
    <dbReference type="NCBI Taxonomy" id="1742359"/>
    <lineage>
        <taxon>Bacteria</taxon>
        <taxon>Bacillati</taxon>
        <taxon>Bacillota</taxon>
        <taxon>Bacilli</taxon>
        <taxon>Bacillales</taxon>
        <taxon>Bacillaceae</taxon>
        <taxon>Cytobacillus</taxon>
    </lineage>
</organism>
<gene>
    <name evidence="2" type="ORF">FSZ17_13925</name>
</gene>
<protein>
    <recommendedName>
        <fullName evidence="1">Bacterial spore germination immunoglobulin-like domain-containing protein</fullName>
    </recommendedName>
</protein>
<evidence type="ECO:0000259" key="1">
    <source>
        <dbReference type="Pfam" id="PF10648"/>
    </source>
</evidence>
<evidence type="ECO:0000313" key="2">
    <source>
        <dbReference type="EMBL" id="QED48249.1"/>
    </source>
</evidence>
<dbReference type="STRING" id="1742359.GCA_001439625_01854"/>
<dbReference type="Proteomes" id="UP000321555">
    <property type="component" value="Chromosome"/>
</dbReference>
<dbReference type="KEGG" id="bda:FSZ17_13925"/>
<dbReference type="Pfam" id="PF10648">
    <property type="entry name" value="Gmad2"/>
    <property type="match status" value="1"/>
</dbReference>
<feature type="domain" description="Bacterial spore germination immunoglobulin-like" evidence="1">
    <location>
        <begin position="6"/>
        <end position="53"/>
    </location>
</feature>
<keyword evidence="3" id="KW-1185">Reference proteome</keyword>